<evidence type="ECO:0000256" key="8">
    <source>
        <dbReference type="ARBA" id="ARBA00023053"/>
    </source>
</evidence>
<keyword evidence="10 14" id="KW-0472">Membrane</keyword>
<keyword evidence="4" id="KW-1003">Cell membrane</keyword>
<evidence type="ECO:0000256" key="9">
    <source>
        <dbReference type="ARBA" id="ARBA00023065"/>
    </source>
</evidence>
<feature type="transmembrane region" description="Helical" evidence="14">
    <location>
        <begin position="339"/>
        <end position="367"/>
    </location>
</feature>
<evidence type="ECO:0000256" key="12">
    <source>
        <dbReference type="ARBA" id="ARBA00033708"/>
    </source>
</evidence>
<feature type="transmembrane region" description="Helical" evidence="14">
    <location>
        <begin position="129"/>
        <end position="146"/>
    </location>
</feature>
<comment type="catalytic activity">
    <reaction evidence="12">
        <text>L-proline(in) + Na(+)(in) = L-proline(out) + Na(+)(out)</text>
        <dbReference type="Rhea" id="RHEA:28967"/>
        <dbReference type="ChEBI" id="CHEBI:29101"/>
        <dbReference type="ChEBI" id="CHEBI:60039"/>
    </reaction>
</comment>
<comment type="similarity">
    <text evidence="2 13">Belongs to the sodium:solute symporter (SSF) (TC 2.A.21) family.</text>
</comment>
<organism evidence="15 16">
    <name type="scientific">Imperialibacter roseus</name>
    <dbReference type="NCBI Taxonomy" id="1324217"/>
    <lineage>
        <taxon>Bacteria</taxon>
        <taxon>Pseudomonadati</taxon>
        <taxon>Bacteroidota</taxon>
        <taxon>Cytophagia</taxon>
        <taxon>Cytophagales</taxon>
        <taxon>Flammeovirgaceae</taxon>
        <taxon>Imperialibacter</taxon>
    </lineage>
</organism>
<evidence type="ECO:0000313" key="15">
    <source>
        <dbReference type="EMBL" id="WOK05986.1"/>
    </source>
</evidence>
<feature type="transmembrane region" description="Helical" evidence="14">
    <location>
        <begin position="388"/>
        <end position="406"/>
    </location>
</feature>
<dbReference type="InterPro" id="IPR050277">
    <property type="entry name" value="Sodium:Solute_Symporter"/>
</dbReference>
<keyword evidence="16" id="KW-1185">Reference proteome</keyword>
<evidence type="ECO:0000256" key="6">
    <source>
        <dbReference type="ARBA" id="ARBA00022847"/>
    </source>
</evidence>
<keyword evidence="9" id="KW-0406">Ion transport</keyword>
<dbReference type="RefSeq" id="WP_317488726.1">
    <property type="nucleotide sequence ID" value="NZ_CP136051.1"/>
</dbReference>
<dbReference type="Gene3D" id="1.20.1730.10">
    <property type="entry name" value="Sodium/glucose cotransporter"/>
    <property type="match status" value="1"/>
</dbReference>
<evidence type="ECO:0000313" key="16">
    <source>
        <dbReference type="Proteomes" id="UP001302349"/>
    </source>
</evidence>
<proteinExistence type="inferred from homology"/>
<dbReference type="InterPro" id="IPR001734">
    <property type="entry name" value="Na/solute_symporter"/>
</dbReference>
<protein>
    <submittedName>
        <fullName evidence="15">Sodium/solute symporter</fullName>
    </submittedName>
</protein>
<evidence type="ECO:0000256" key="3">
    <source>
        <dbReference type="ARBA" id="ARBA00022448"/>
    </source>
</evidence>
<keyword evidence="3" id="KW-0813">Transport</keyword>
<feature type="transmembrane region" description="Helical" evidence="14">
    <location>
        <begin position="46"/>
        <end position="66"/>
    </location>
</feature>
<dbReference type="PANTHER" id="PTHR48086:SF3">
    <property type="entry name" value="SODIUM_PROLINE SYMPORTER"/>
    <property type="match status" value="1"/>
</dbReference>
<evidence type="ECO:0000256" key="7">
    <source>
        <dbReference type="ARBA" id="ARBA00022989"/>
    </source>
</evidence>
<reference evidence="15 16" key="1">
    <citation type="journal article" date="2023" name="Microbiol. Resour. Announc.">
        <title>Complete Genome Sequence of Imperialibacter roseus strain P4T.</title>
        <authorList>
            <person name="Tizabi D.R."/>
            <person name="Bachvaroff T."/>
            <person name="Hill R.T."/>
        </authorList>
    </citation>
    <scope>NUCLEOTIDE SEQUENCE [LARGE SCALE GENOMIC DNA]</scope>
    <source>
        <strain evidence="15 16">P4T</strain>
    </source>
</reference>
<gene>
    <name evidence="15" type="ORF">RT717_23190</name>
</gene>
<dbReference type="PANTHER" id="PTHR48086">
    <property type="entry name" value="SODIUM/PROLINE SYMPORTER-RELATED"/>
    <property type="match status" value="1"/>
</dbReference>
<evidence type="ECO:0000256" key="13">
    <source>
        <dbReference type="RuleBase" id="RU362091"/>
    </source>
</evidence>
<keyword evidence="11" id="KW-0739">Sodium transport</keyword>
<evidence type="ECO:0000256" key="2">
    <source>
        <dbReference type="ARBA" id="ARBA00006434"/>
    </source>
</evidence>
<dbReference type="InterPro" id="IPR038377">
    <property type="entry name" value="Na/Glc_symporter_sf"/>
</dbReference>
<evidence type="ECO:0000256" key="10">
    <source>
        <dbReference type="ARBA" id="ARBA00023136"/>
    </source>
</evidence>
<feature type="transmembrane region" description="Helical" evidence="14">
    <location>
        <begin position="282"/>
        <end position="311"/>
    </location>
</feature>
<feature type="transmembrane region" description="Helical" evidence="14">
    <location>
        <begin position="472"/>
        <end position="491"/>
    </location>
</feature>
<keyword evidence="7 14" id="KW-1133">Transmembrane helix</keyword>
<feature type="transmembrane region" description="Helical" evidence="14">
    <location>
        <begin position="166"/>
        <end position="189"/>
    </location>
</feature>
<evidence type="ECO:0000256" key="1">
    <source>
        <dbReference type="ARBA" id="ARBA00004651"/>
    </source>
</evidence>
<evidence type="ECO:0000256" key="14">
    <source>
        <dbReference type="SAM" id="Phobius"/>
    </source>
</evidence>
<feature type="transmembrane region" description="Helical" evidence="14">
    <location>
        <begin position="412"/>
        <end position="432"/>
    </location>
</feature>
<feature type="transmembrane region" description="Helical" evidence="14">
    <location>
        <begin position="196"/>
        <end position="219"/>
    </location>
</feature>
<feature type="transmembrane region" description="Helical" evidence="14">
    <location>
        <begin position="78"/>
        <end position="97"/>
    </location>
</feature>
<evidence type="ECO:0000256" key="4">
    <source>
        <dbReference type="ARBA" id="ARBA00022475"/>
    </source>
</evidence>
<dbReference type="Proteomes" id="UP001302349">
    <property type="component" value="Chromosome"/>
</dbReference>
<feature type="transmembrane region" description="Helical" evidence="14">
    <location>
        <begin position="439"/>
        <end position="457"/>
    </location>
</feature>
<evidence type="ECO:0000256" key="5">
    <source>
        <dbReference type="ARBA" id="ARBA00022692"/>
    </source>
</evidence>
<keyword evidence="5 14" id="KW-0812">Transmembrane</keyword>
<comment type="subcellular location">
    <subcellularLocation>
        <location evidence="1">Cell membrane</location>
        <topology evidence="1">Multi-pass membrane protein</topology>
    </subcellularLocation>
</comment>
<name>A0ABZ0IMP7_9BACT</name>
<keyword evidence="8" id="KW-0915">Sodium</keyword>
<evidence type="ECO:0000256" key="11">
    <source>
        <dbReference type="ARBA" id="ARBA00023201"/>
    </source>
</evidence>
<dbReference type="NCBIfam" id="TIGR00813">
    <property type="entry name" value="sss"/>
    <property type="match status" value="1"/>
</dbReference>
<sequence>MDYLSQHGLTLLLIAVYVGLIIYIGWHFQKRASQNVNEYYLANRKIPGWVVSLAFFSTFISTSTYIGQAGESFKYGLSWAYVALFWVVFCMISWLVMGPRMRSQSIRLKSVTVPDYFHLRYQSNLSKSIRVLSSFIILFATLWYMTGIAKGGANLLNTVLDVDYGLGAFILIFFTCGYTMAGGMYGVMWTDAIQGILMFLVAIIMLIIPFYFAGGYSPLMEKLANLQHVTPDGSPIGDGMMTFGGVASMYYIIAIGLTIGMKQVSDPKLIIRFYSIKDKASMKFAMTWTPIFLGISLICVMCVGALVHVMVSDEEAAYLINNTDEVVGVMFNKLNNPTVTGICMMGLFAAGMSSLASVTFIAGTSIVKDIWNIWKPMEEQKIVRRTKWAMLGYCVVVFLFTLYPPAGVVEMSSFAGSVFAASFFPTIFGGLYLRWGTDIGALSSMVAGMVVNVIWRFGIRFNFEGMEQVHEVFPAFVISFLVYVVASKLTSNRVPDKDHLKLVFS</sequence>
<accession>A0ABZ0IMP7</accession>
<dbReference type="EMBL" id="CP136051">
    <property type="protein sequence ID" value="WOK05986.1"/>
    <property type="molecule type" value="Genomic_DNA"/>
</dbReference>
<keyword evidence="6" id="KW-0769">Symport</keyword>
<feature type="transmembrane region" description="Helical" evidence="14">
    <location>
        <begin position="6"/>
        <end position="26"/>
    </location>
</feature>
<dbReference type="PROSITE" id="PS50283">
    <property type="entry name" value="NA_SOLUT_SYMP_3"/>
    <property type="match status" value="1"/>
</dbReference>
<dbReference type="Pfam" id="PF00474">
    <property type="entry name" value="SSF"/>
    <property type="match status" value="1"/>
</dbReference>
<feature type="transmembrane region" description="Helical" evidence="14">
    <location>
        <begin position="239"/>
        <end position="261"/>
    </location>
</feature>